<dbReference type="InterPro" id="IPR023205">
    <property type="entry name" value="DsbA/DsbL"/>
</dbReference>
<dbReference type="PROSITE" id="PS51352">
    <property type="entry name" value="THIOREDOXIN_2"/>
    <property type="match status" value="1"/>
</dbReference>
<dbReference type="GO" id="GO:0042597">
    <property type="term" value="C:periplasmic space"/>
    <property type="evidence" value="ECO:0007669"/>
    <property type="project" value="UniProtKB-SubCell"/>
</dbReference>
<feature type="signal peptide" evidence="8">
    <location>
        <begin position="1"/>
        <end position="28"/>
    </location>
</feature>
<proteinExistence type="inferred from homology"/>
<dbReference type="PANTHER" id="PTHR35891">
    <property type="entry name" value="THIOL:DISULFIDE INTERCHANGE PROTEIN DSBA"/>
    <property type="match status" value="1"/>
</dbReference>
<evidence type="ECO:0000256" key="2">
    <source>
        <dbReference type="ARBA" id="ARBA00005791"/>
    </source>
</evidence>
<evidence type="ECO:0000256" key="3">
    <source>
        <dbReference type="ARBA" id="ARBA00013831"/>
    </source>
</evidence>
<dbReference type="SUPFAM" id="SSF52833">
    <property type="entry name" value="Thioredoxin-like"/>
    <property type="match status" value="1"/>
</dbReference>
<evidence type="ECO:0000259" key="9">
    <source>
        <dbReference type="PROSITE" id="PS51352"/>
    </source>
</evidence>
<dbReference type="PANTHER" id="PTHR35891:SF3">
    <property type="entry name" value="THIOL:DISULFIDE INTERCHANGE PROTEIN DSBL"/>
    <property type="match status" value="1"/>
</dbReference>
<keyword evidence="5" id="KW-0574">Periplasm</keyword>
<protein>
    <recommendedName>
        <fullName evidence="3">Thiol:disulfide interchange protein DsbA</fullName>
    </recommendedName>
</protein>
<dbReference type="AlphaFoldDB" id="A0A2X3DJ24"/>
<dbReference type="InterPro" id="IPR036249">
    <property type="entry name" value="Thioredoxin-like_sf"/>
</dbReference>
<feature type="chain" id="PRO_5016024296" description="Thiol:disulfide interchange protein DsbA" evidence="8">
    <location>
        <begin position="29"/>
        <end position="224"/>
    </location>
</feature>
<evidence type="ECO:0000256" key="5">
    <source>
        <dbReference type="ARBA" id="ARBA00022764"/>
    </source>
</evidence>
<dbReference type="Proteomes" id="UP000250166">
    <property type="component" value="Unassembled WGS sequence"/>
</dbReference>
<dbReference type="InterPro" id="IPR013766">
    <property type="entry name" value="Thioredoxin_domain"/>
</dbReference>
<dbReference type="Gene3D" id="3.40.30.10">
    <property type="entry name" value="Glutaredoxin"/>
    <property type="match status" value="1"/>
</dbReference>
<accession>A0A2X3DJ24</accession>
<name>A0A2X3DJ24_9HELI</name>
<comment type="similarity">
    <text evidence="2">Belongs to the thioredoxin family. DsbA subfamily.</text>
</comment>
<evidence type="ECO:0000256" key="1">
    <source>
        <dbReference type="ARBA" id="ARBA00004418"/>
    </source>
</evidence>
<evidence type="ECO:0000313" key="10">
    <source>
        <dbReference type="EMBL" id="SQB98290.1"/>
    </source>
</evidence>
<comment type="subcellular location">
    <subcellularLocation>
        <location evidence="1">Periplasm</location>
    </subcellularLocation>
</comment>
<reference evidence="10 11" key="1">
    <citation type="submission" date="2018-06" db="EMBL/GenBank/DDBJ databases">
        <authorList>
            <consortium name="Pathogen Informatics"/>
            <person name="Doyle S."/>
        </authorList>
    </citation>
    <scope>NUCLEOTIDE SEQUENCE [LARGE SCALE GENOMIC DNA]</scope>
    <source>
        <strain evidence="10 11">NCTC13102</strain>
    </source>
</reference>
<evidence type="ECO:0000256" key="7">
    <source>
        <dbReference type="ARBA" id="ARBA00023284"/>
    </source>
</evidence>
<dbReference type="InterPro" id="IPR050824">
    <property type="entry name" value="Thiol_disulfide_DsbA"/>
</dbReference>
<evidence type="ECO:0000313" key="11">
    <source>
        <dbReference type="Proteomes" id="UP000250166"/>
    </source>
</evidence>
<gene>
    <name evidence="10" type="ORF">NCTC13102_00747</name>
</gene>
<evidence type="ECO:0000256" key="6">
    <source>
        <dbReference type="ARBA" id="ARBA00023157"/>
    </source>
</evidence>
<dbReference type="RefSeq" id="WP_023946964.1">
    <property type="nucleotide sequence ID" value="NZ_JAERIV010000018.1"/>
</dbReference>
<feature type="domain" description="Thioredoxin" evidence="9">
    <location>
        <begin position="14"/>
        <end position="223"/>
    </location>
</feature>
<evidence type="ECO:0000256" key="8">
    <source>
        <dbReference type="SAM" id="SignalP"/>
    </source>
</evidence>
<dbReference type="EMBL" id="UAWL01000006">
    <property type="protein sequence ID" value="SQB98290.1"/>
    <property type="molecule type" value="Genomic_DNA"/>
</dbReference>
<keyword evidence="4 8" id="KW-0732">Signal</keyword>
<keyword evidence="7" id="KW-0676">Redox-active center</keyword>
<dbReference type="GO" id="GO:0016491">
    <property type="term" value="F:oxidoreductase activity"/>
    <property type="evidence" value="ECO:0007669"/>
    <property type="project" value="InterPro"/>
</dbReference>
<organism evidence="10 11">
    <name type="scientific">Helicobacter fennelliae</name>
    <dbReference type="NCBI Taxonomy" id="215"/>
    <lineage>
        <taxon>Bacteria</taxon>
        <taxon>Pseudomonadati</taxon>
        <taxon>Campylobacterota</taxon>
        <taxon>Epsilonproteobacteria</taxon>
        <taxon>Campylobacterales</taxon>
        <taxon>Helicobacteraceae</taxon>
        <taxon>Helicobacter</taxon>
    </lineage>
</organism>
<evidence type="ECO:0000256" key="4">
    <source>
        <dbReference type="ARBA" id="ARBA00022729"/>
    </source>
</evidence>
<dbReference type="InterPro" id="IPR001853">
    <property type="entry name" value="DSBA-like_thioredoxin_dom"/>
</dbReference>
<dbReference type="PIRSF" id="PIRSF001488">
    <property type="entry name" value="Tdi_protein"/>
    <property type="match status" value="1"/>
</dbReference>
<dbReference type="Pfam" id="PF01323">
    <property type="entry name" value="DSBA"/>
    <property type="match status" value="1"/>
</dbReference>
<keyword evidence="6" id="KW-1015">Disulfide bond</keyword>
<sequence length="224" mass="25060">MKSLKTSLWSKVLLSVSAIAMSLSIANADVKEGTDYVVLKEEIPNAQNTVIEVYSYACPFCYKYSKFIPEIIKNLPKGVTFKPYHLEQKGDYGKQASQVYAVAMAKDKKAGIDINDTDKSSFQKAEHAYFEQYHAKKNRWKDGKDVDGFLKTGLDAAGISLEEFNKALDDADVKAILTEWEASYNVATIQGVPAFIVNGKYLIYTKSISSLQDLESKIQELLKK</sequence>
<dbReference type="CDD" id="cd03019">
    <property type="entry name" value="DsbA_DsbA"/>
    <property type="match status" value="1"/>
</dbReference>